<sequence>MFNIQPRRLFDGRTRSVTTMLSSLYSSPFRPGGFKPRKTHPFCSSARMPCICENNDSLAAASESLAAIMLAGMAGDEFKVHFQYENARS</sequence>
<accession>A0ACC2IC65</accession>
<dbReference type="EMBL" id="JAPHNI010000302">
    <property type="protein sequence ID" value="KAJ8112734.1"/>
    <property type="molecule type" value="Genomic_DNA"/>
</dbReference>
<protein>
    <submittedName>
        <fullName evidence="1">Uncharacterized protein</fullName>
    </submittedName>
</protein>
<evidence type="ECO:0000313" key="2">
    <source>
        <dbReference type="Proteomes" id="UP001153331"/>
    </source>
</evidence>
<reference evidence="1" key="1">
    <citation type="submission" date="2022-11" db="EMBL/GenBank/DDBJ databases">
        <title>Genome Sequence of Boeremia exigua.</title>
        <authorList>
            <person name="Buettner E."/>
        </authorList>
    </citation>
    <scope>NUCLEOTIDE SEQUENCE</scope>
    <source>
        <strain evidence="1">CU02</strain>
    </source>
</reference>
<dbReference type="Proteomes" id="UP001153331">
    <property type="component" value="Unassembled WGS sequence"/>
</dbReference>
<gene>
    <name evidence="1" type="ORF">OPT61_g4967</name>
</gene>
<proteinExistence type="predicted"/>
<keyword evidence="2" id="KW-1185">Reference proteome</keyword>
<name>A0ACC2IC65_9PLEO</name>
<comment type="caution">
    <text evidence="1">The sequence shown here is derived from an EMBL/GenBank/DDBJ whole genome shotgun (WGS) entry which is preliminary data.</text>
</comment>
<evidence type="ECO:0000313" key="1">
    <source>
        <dbReference type="EMBL" id="KAJ8112734.1"/>
    </source>
</evidence>
<organism evidence="1 2">
    <name type="scientific">Boeremia exigua</name>
    <dbReference type="NCBI Taxonomy" id="749465"/>
    <lineage>
        <taxon>Eukaryota</taxon>
        <taxon>Fungi</taxon>
        <taxon>Dikarya</taxon>
        <taxon>Ascomycota</taxon>
        <taxon>Pezizomycotina</taxon>
        <taxon>Dothideomycetes</taxon>
        <taxon>Pleosporomycetidae</taxon>
        <taxon>Pleosporales</taxon>
        <taxon>Pleosporineae</taxon>
        <taxon>Didymellaceae</taxon>
        <taxon>Boeremia</taxon>
    </lineage>
</organism>